<dbReference type="SMART" id="SM00184">
    <property type="entry name" value="RING"/>
    <property type="match status" value="1"/>
</dbReference>
<evidence type="ECO:0000256" key="7">
    <source>
        <dbReference type="ARBA" id="ARBA00022593"/>
    </source>
</evidence>
<dbReference type="InterPro" id="IPR001841">
    <property type="entry name" value="Znf_RING"/>
</dbReference>
<evidence type="ECO:0000256" key="17">
    <source>
        <dbReference type="ARBA" id="ARBA00023140"/>
    </source>
</evidence>
<evidence type="ECO:0000256" key="4">
    <source>
        <dbReference type="ARBA" id="ARBA00008704"/>
    </source>
</evidence>
<dbReference type="CTD" id="5192"/>
<evidence type="ECO:0000256" key="14">
    <source>
        <dbReference type="ARBA" id="ARBA00022927"/>
    </source>
</evidence>
<dbReference type="InterPro" id="IPR017907">
    <property type="entry name" value="Znf_RING_CS"/>
</dbReference>
<dbReference type="Pfam" id="PF13920">
    <property type="entry name" value="zf-C3HC4_3"/>
    <property type="match status" value="1"/>
</dbReference>
<keyword evidence="6" id="KW-0813">Transport</keyword>
<evidence type="ECO:0000313" key="20">
    <source>
        <dbReference type="Proteomes" id="UP000694920"/>
    </source>
</evidence>
<evidence type="ECO:0000256" key="9">
    <source>
        <dbReference type="ARBA" id="ARBA00022692"/>
    </source>
</evidence>
<keyword evidence="13" id="KW-0862">Zinc</keyword>
<dbReference type="Proteomes" id="UP000694920">
    <property type="component" value="Unplaced"/>
</dbReference>
<dbReference type="InterPro" id="IPR013083">
    <property type="entry name" value="Znf_RING/FYVE/PHD"/>
</dbReference>
<dbReference type="KEGG" id="ccin:107269834"/>
<evidence type="ECO:0000256" key="2">
    <source>
        <dbReference type="ARBA" id="ARBA00004585"/>
    </source>
</evidence>
<evidence type="ECO:0000256" key="1">
    <source>
        <dbReference type="ARBA" id="ARBA00000900"/>
    </source>
</evidence>
<evidence type="ECO:0000256" key="3">
    <source>
        <dbReference type="ARBA" id="ARBA00004906"/>
    </source>
</evidence>
<dbReference type="GO" id="GO:0005778">
    <property type="term" value="C:peroxisomal membrane"/>
    <property type="evidence" value="ECO:0007669"/>
    <property type="project" value="UniProtKB-SubCell"/>
</dbReference>
<accession>A0AAJ7FMV4</accession>
<name>A0AAJ7FMV4_CEPCN</name>
<dbReference type="EC" id="2.3.2.27" evidence="5"/>
<keyword evidence="10" id="KW-0479">Metal-binding</keyword>
<keyword evidence="8" id="KW-0808">Transferase</keyword>
<dbReference type="GeneID" id="107269834"/>
<dbReference type="PROSITE" id="PS00518">
    <property type="entry name" value="ZF_RING_1"/>
    <property type="match status" value="1"/>
</dbReference>
<dbReference type="RefSeq" id="XP_015599609.1">
    <property type="nucleotide sequence ID" value="XM_015744123.2"/>
</dbReference>
<feature type="domain" description="RING-type" evidence="19">
    <location>
        <begin position="234"/>
        <end position="271"/>
    </location>
</feature>
<keyword evidence="14" id="KW-0653">Protein transport</keyword>
<keyword evidence="15" id="KW-1133">Transmembrane helix</keyword>
<evidence type="ECO:0000256" key="10">
    <source>
        <dbReference type="ARBA" id="ARBA00022723"/>
    </source>
</evidence>
<dbReference type="GO" id="GO:0016558">
    <property type="term" value="P:protein import into peroxisome matrix"/>
    <property type="evidence" value="ECO:0007669"/>
    <property type="project" value="InterPro"/>
</dbReference>
<evidence type="ECO:0000256" key="13">
    <source>
        <dbReference type="ARBA" id="ARBA00022833"/>
    </source>
</evidence>
<keyword evidence="9" id="KW-0812">Transmembrane</keyword>
<comment type="pathway">
    <text evidence="3">Protein modification; protein ubiquitination.</text>
</comment>
<evidence type="ECO:0000313" key="21">
    <source>
        <dbReference type="RefSeq" id="XP_015599609.1"/>
    </source>
</evidence>
<dbReference type="InterPro" id="IPR025654">
    <property type="entry name" value="PEX2/10"/>
</dbReference>
<keyword evidence="11 18" id="KW-0863">Zinc-finger</keyword>
<dbReference type="InterPro" id="IPR006845">
    <property type="entry name" value="Pex_N"/>
</dbReference>
<evidence type="ECO:0000256" key="5">
    <source>
        <dbReference type="ARBA" id="ARBA00012483"/>
    </source>
</evidence>
<gene>
    <name evidence="21" type="primary">LOC107269834</name>
</gene>
<dbReference type="PANTHER" id="PTHR23350">
    <property type="entry name" value="PEROXISOME ASSEMBLY PROTEIN 10"/>
    <property type="match status" value="1"/>
</dbReference>
<evidence type="ECO:0000259" key="19">
    <source>
        <dbReference type="PROSITE" id="PS50089"/>
    </source>
</evidence>
<comment type="subcellular location">
    <subcellularLocation>
        <location evidence="2">Peroxisome membrane</location>
        <topology evidence="2">Multi-pass membrane protein</topology>
    </subcellularLocation>
</comment>
<evidence type="ECO:0000256" key="16">
    <source>
        <dbReference type="ARBA" id="ARBA00023136"/>
    </source>
</evidence>
<keyword evidence="12" id="KW-0833">Ubl conjugation pathway</keyword>
<sequence length="285" mass="32188">MDSVNHYRKHGLRVASQAEILRSHQRDNDFIKDLRDQLSDILHKFGCRNLISVVNSSIPIKLVYFFFTSGLGNQTLGEEYTGIVQANFKARKIPSLTARVLAILLECFGEQILLKMLEKLQTSVNHPQSELRPEAINCINKLLSGLRATIPIFILAHRGLFYIYGRYYSLGRRVAGIDYAKVYGQYVTDGVSWGLRLLGIATLIQCILRFRQSLQVTTADSNSIEVEESIGGKCHLCLEAKPTTATPCGHLFCWFCLADWLSGRPQCPICRERVNPSRIIPLMNL</sequence>
<keyword evidence="7" id="KW-0962">Peroxisome biogenesis</keyword>
<comment type="catalytic activity">
    <reaction evidence="1">
        <text>S-ubiquitinyl-[E2 ubiquitin-conjugating enzyme]-L-cysteine + [acceptor protein]-L-lysine = [E2 ubiquitin-conjugating enzyme]-L-cysteine + N(6)-ubiquitinyl-[acceptor protein]-L-lysine.</text>
        <dbReference type="EC" id="2.3.2.27"/>
    </reaction>
</comment>
<dbReference type="PANTHER" id="PTHR23350:SF0">
    <property type="entry name" value="PEROXISOME BIOGENESIS FACTOR 10"/>
    <property type="match status" value="1"/>
</dbReference>
<keyword evidence="17" id="KW-0576">Peroxisome</keyword>
<comment type="similarity">
    <text evidence="4">Belongs to the pex2/pex10/pex12 family.</text>
</comment>
<keyword evidence="20" id="KW-1185">Reference proteome</keyword>
<evidence type="ECO:0000256" key="11">
    <source>
        <dbReference type="ARBA" id="ARBA00022771"/>
    </source>
</evidence>
<dbReference type="AlphaFoldDB" id="A0AAJ7FMV4"/>
<proteinExistence type="inferred from homology"/>
<protein>
    <recommendedName>
        <fullName evidence="5">RING-type E3 ubiquitin transferase</fullName>
        <ecNumber evidence="5">2.3.2.27</ecNumber>
    </recommendedName>
</protein>
<evidence type="ECO:0000256" key="12">
    <source>
        <dbReference type="ARBA" id="ARBA00022786"/>
    </source>
</evidence>
<dbReference type="GO" id="GO:0008270">
    <property type="term" value="F:zinc ion binding"/>
    <property type="evidence" value="ECO:0007669"/>
    <property type="project" value="UniProtKB-KW"/>
</dbReference>
<evidence type="ECO:0000256" key="15">
    <source>
        <dbReference type="ARBA" id="ARBA00022989"/>
    </source>
</evidence>
<dbReference type="Pfam" id="PF04757">
    <property type="entry name" value="Pex2_Pex12"/>
    <property type="match status" value="1"/>
</dbReference>
<evidence type="ECO:0000256" key="8">
    <source>
        <dbReference type="ARBA" id="ARBA00022679"/>
    </source>
</evidence>
<dbReference type="SUPFAM" id="SSF57850">
    <property type="entry name" value="RING/U-box"/>
    <property type="match status" value="1"/>
</dbReference>
<reference evidence="21" key="1">
    <citation type="submission" date="2025-08" db="UniProtKB">
        <authorList>
            <consortium name="RefSeq"/>
        </authorList>
    </citation>
    <scope>IDENTIFICATION</scope>
</reference>
<dbReference type="Gene3D" id="3.30.40.10">
    <property type="entry name" value="Zinc/RING finger domain, C3HC4 (zinc finger)"/>
    <property type="match status" value="1"/>
</dbReference>
<dbReference type="GO" id="GO:0061630">
    <property type="term" value="F:ubiquitin protein ligase activity"/>
    <property type="evidence" value="ECO:0007669"/>
    <property type="project" value="UniProtKB-EC"/>
</dbReference>
<keyword evidence="16" id="KW-0472">Membrane</keyword>
<dbReference type="PROSITE" id="PS50089">
    <property type="entry name" value="ZF_RING_2"/>
    <property type="match status" value="1"/>
</dbReference>
<dbReference type="CDD" id="cd16527">
    <property type="entry name" value="RING-HC_PEX10"/>
    <property type="match status" value="1"/>
</dbReference>
<organism evidence="20 21">
    <name type="scientific">Cephus cinctus</name>
    <name type="common">Wheat stem sawfly</name>
    <dbReference type="NCBI Taxonomy" id="211228"/>
    <lineage>
        <taxon>Eukaryota</taxon>
        <taxon>Metazoa</taxon>
        <taxon>Ecdysozoa</taxon>
        <taxon>Arthropoda</taxon>
        <taxon>Hexapoda</taxon>
        <taxon>Insecta</taxon>
        <taxon>Pterygota</taxon>
        <taxon>Neoptera</taxon>
        <taxon>Endopterygota</taxon>
        <taxon>Hymenoptera</taxon>
        <taxon>Cephoidea</taxon>
        <taxon>Cephidae</taxon>
        <taxon>Cephus</taxon>
    </lineage>
</organism>
<evidence type="ECO:0000256" key="6">
    <source>
        <dbReference type="ARBA" id="ARBA00022448"/>
    </source>
</evidence>
<evidence type="ECO:0000256" key="18">
    <source>
        <dbReference type="PROSITE-ProRule" id="PRU00175"/>
    </source>
</evidence>